<dbReference type="RefSeq" id="WP_203711554.1">
    <property type="nucleotide sequence ID" value="NZ_BONE01000009.1"/>
</dbReference>
<evidence type="ECO:0000313" key="3">
    <source>
        <dbReference type="EMBL" id="GIF72095.1"/>
    </source>
</evidence>
<dbReference type="Gene3D" id="1.10.10.2910">
    <property type="match status" value="1"/>
</dbReference>
<dbReference type="Pfam" id="PF06114">
    <property type="entry name" value="Peptidase_M78"/>
    <property type="match status" value="1"/>
</dbReference>
<dbReference type="InterPro" id="IPR052345">
    <property type="entry name" value="Rad_response_metalloprotease"/>
</dbReference>
<keyword evidence="3" id="KW-0238">DNA-binding</keyword>
<dbReference type="CDD" id="cd00093">
    <property type="entry name" value="HTH_XRE"/>
    <property type="match status" value="1"/>
</dbReference>
<proteinExistence type="inferred from homology"/>
<evidence type="ECO:0000259" key="2">
    <source>
        <dbReference type="PROSITE" id="PS50943"/>
    </source>
</evidence>
<feature type="domain" description="HTH cro/C1-type" evidence="2">
    <location>
        <begin position="23"/>
        <end position="77"/>
    </location>
</feature>
<dbReference type="Gene3D" id="1.10.260.40">
    <property type="entry name" value="lambda repressor-like DNA-binding domains"/>
    <property type="match status" value="1"/>
</dbReference>
<dbReference type="SMART" id="SM00530">
    <property type="entry name" value="HTH_XRE"/>
    <property type="match status" value="1"/>
</dbReference>
<dbReference type="PANTHER" id="PTHR43236">
    <property type="entry name" value="ANTITOXIN HIGA1"/>
    <property type="match status" value="1"/>
</dbReference>
<keyword evidence="4" id="KW-1185">Reference proteome</keyword>
<dbReference type="EMBL" id="BONE01000009">
    <property type="protein sequence ID" value="GIF72095.1"/>
    <property type="molecule type" value="Genomic_DNA"/>
</dbReference>
<dbReference type="GO" id="GO:0003677">
    <property type="term" value="F:DNA binding"/>
    <property type="evidence" value="ECO:0007669"/>
    <property type="project" value="UniProtKB-KW"/>
</dbReference>
<dbReference type="PROSITE" id="PS50943">
    <property type="entry name" value="HTH_CROC1"/>
    <property type="match status" value="1"/>
</dbReference>
<comment type="caution">
    <text evidence="3">The sequence shown here is derived from an EMBL/GenBank/DDBJ whole genome shotgun (WGS) entry which is preliminary data.</text>
</comment>
<dbReference type="PANTHER" id="PTHR43236:SF1">
    <property type="entry name" value="BLL7220 PROTEIN"/>
    <property type="match status" value="1"/>
</dbReference>
<name>A0ABQ4CLD7_9ACTN</name>
<comment type="similarity">
    <text evidence="1">Belongs to the short-chain fatty acyl-CoA assimilation regulator (ScfR) family.</text>
</comment>
<organism evidence="3 4">
    <name type="scientific">Asanoa siamensis</name>
    <dbReference type="NCBI Taxonomy" id="926357"/>
    <lineage>
        <taxon>Bacteria</taxon>
        <taxon>Bacillati</taxon>
        <taxon>Actinomycetota</taxon>
        <taxon>Actinomycetes</taxon>
        <taxon>Micromonosporales</taxon>
        <taxon>Micromonosporaceae</taxon>
        <taxon>Asanoa</taxon>
    </lineage>
</organism>
<dbReference type="InterPro" id="IPR010359">
    <property type="entry name" value="IrrE_HExxH"/>
</dbReference>
<dbReference type="InterPro" id="IPR010982">
    <property type="entry name" value="Lambda_DNA-bd_dom_sf"/>
</dbReference>
<evidence type="ECO:0000256" key="1">
    <source>
        <dbReference type="ARBA" id="ARBA00007227"/>
    </source>
</evidence>
<evidence type="ECO:0000313" key="4">
    <source>
        <dbReference type="Proteomes" id="UP000604117"/>
    </source>
</evidence>
<gene>
    <name evidence="3" type="ORF">Asi02nite_16130</name>
</gene>
<dbReference type="InterPro" id="IPR001387">
    <property type="entry name" value="Cro/C1-type_HTH"/>
</dbReference>
<sequence>MNSAPPPPARLADAARLFNGRRLTLARQVAGLRKNGLADLIGKTPTAVAGYENGSKRPASATVAQLALALKVEPSFFIGGDSPQNPVPTPHFRSLRSTTQLIRDQAHAYGCLAADVAASLEKYVELPSRDVPRYPVPPEEIAVGQPEHAAMQLRGDWGLGSGPAGHLIRLLENHGVLVVYSLAQSAAVDAFSIEAGNRPIVLLNPVKQDYYRQRFDVGHELGHLVMHGDSEPGSKIVEDQAHRFAAEFLMPADTIVDELPTRADWTTLFDLKERWGVSLQALLMRCRQLKVMTETTYQKAMVTLSARGWRRREPGEGTATEHPSLLARSVELLEEAGYATRTLAAQARVPIDIFSTATARRPALDQMHLSHIRAASTDSTKPSGADQAADVTKLHLATMQRGEHVQPERQLS</sequence>
<protein>
    <submittedName>
        <fullName evidence="3">DNA-binding protein</fullName>
    </submittedName>
</protein>
<dbReference type="Pfam" id="PF01381">
    <property type="entry name" value="HTH_3"/>
    <property type="match status" value="1"/>
</dbReference>
<accession>A0ABQ4CLD7</accession>
<dbReference type="SUPFAM" id="SSF47413">
    <property type="entry name" value="lambda repressor-like DNA-binding domains"/>
    <property type="match status" value="1"/>
</dbReference>
<dbReference type="Proteomes" id="UP000604117">
    <property type="component" value="Unassembled WGS sequence"/>
</dbReference>
<reference evidence="3 4" key="1">
    <citation type="submission" date="2021-01" db="EMBL/GenBank/DDBJ databases">
        <title>Whole genome shotgun sequence of Asanoa siamensis NBRC 107932.</title>
        <authorList>
            <person name="Komaki H."/>
            <person name="Tamura T."/>
        </authorList>
    </citation>
    <scope>NUCLEOTIDE SEQUENCE [LARGE SCALE GENOMIC DNA]</scope>
    <source>
        <strain evidence="3 4">NBRC 107932</strain>
    </source>
</reference>